<protein>
    <submittedName>
        <fullName evidence="1">Uncharacterized protein</fullName>
    </submittedName>
</protein>
<accession>X1IFF2</accession>
<name>X1IFF2_9ZZZZ</name>
<proteinExistence type="predicted"/>
<dbReference type="EMBL" id="BARU01033484">
    <property type="protein sequence ID" value="GAH67965.1"/>
    <property type="molecule type" value="Genomic_DNA"/>
</dbReference>
<reference evidence="1" key="1">
    <citation type="journal article" date="2014" name="Front. Microbiol.">
        <title>High frequency of phylogenetically diverse reductive dehalogenase-homologous genes in deep subseafloor sedimentary metagenomes.</title>
        <authorList>
            <person name="Kawai M."/>
            <person name="Futagami T."/>
            <person name="Toyoda A."/>
            <person name="Takaki Y."/>
            <person name="Nishi S."/>
            <person name="Hori S."/>
            <person name="Arai W."/>
            <person name="Tsubouchi T."/>
            <person name="Morono Y."/>
            <person name="Uchiyama I."/>
            <person name="Ito T."/>
            <person name="Fujiyama A."/>
            <person name="Inagaki F."/>
            <person name="Takami H."/>
        </authorList>
    </citation>
    <scope>NUCLEOTIDE SEQUENCE</scope>
    <source>
        <strain evidence="1">Expedition CK06-06</strain>
    </source>
</reference>
<gene>
    <name evidence="1" type="ORF">S03H2_52685</name>
</gene>
<sequence>MENFSHAMEGMAHRNSIAYYRRYFYEYAEFDLDKRYGLPFGSLYVLWGEENEAEYPTSTSMLIVWKGKEYQVDPYIAFAGNVHFPPGARDHYDLESPYTVESTIENYRLRNGRKGKDKVEEFNTDKFEQWEDFCPDCMGRWLIFWRQNMPGLNNKCVDDKGKPMKNWWPFLFY</sequence>
<evidence type="ECO:0000313" key="1">
    <source>
        <dbReference type="EMBL" id="GAH67965.1"/>
    </source>
</evidence>
<organism evidence="1">
    <name type="scientific">marine sediment metagenome</name>
    <dbReference type="NCBI Taxonomy" id="412755"/>
    <lineage>
        <taxon>unclassified sequences</taxon>
        <taxon>metagenomes</taxon>
        <taxon>ecological metagenomes</taxon>
    </lineage>
</organism>
<dbReference type="AlphaFoldDB" id="X1IFF2"/>
<comment type="caution">
    <text evidence="1">The sequence shown here is derived from an EMBL/GenBank/DDBJ whole genome shotgun (WGS) entry which is preliminary data.</text>
</comment>